<feature type="domain" description="BioF2-like acetyltransferase" evidence="1">
    <location>
        <begin position="150"/>
        <end position="275"/>
    </location>
</feature>
<gene>
    <name evidence="2" type="ORF">ENQ76_04510</name>
</gene>
<sequence>MESISVSCEAKLERSASAGLTGHPSYDLRWLPVLERGLSHPTYLLTASSAHGQVVGRLPLALVASRLFGRFLVSLPYVNAAGVQTSDPTIARRLIDEAVLLAAELDCRYLELRQEFAVEHPALTAARTDKCLMRMPLPSTVDALWDGLKAKVRSQVRKGQRPGYDVRWGRHDQLDPFYAVFAHNMRDLGTPVFGRRLFAAILDHFGADAELCVVRDGQRPIAAALLVHGREVTEVPSASALAAYRPTNVNMLMYWHLLARAVERGSQVFDFGRSTRDGNTFQFKKQWGAEPHPSVWQYHIRHGSMDAMRPDHAGNRRLIELWKRLPVWLTRVVGPSIVRGIP</sequence>
<dbReference type="Pfam" id="PF13480">
    <property type="entry name" value="Acetyltransf_6"/>
    <property type="match status" value="1"/>
</dbReference>
<dbReference type="SUPFAM" id="SSF55729">
    <property type="entry name" value="Acyl-CoA N-acyltransferases (Nat)"/>
    <property type="match status" value="1"/>
</dbReference>
<evidence type="ECO:0000313" key="2">
    <source>
        <dbReference type="EMBL" id="HEN14716.1"/>
    </source>
</evidence>
<accession>A0A7C2P9D0</accession>
<dbReference type="InterPro" id="IPR050644">
    <property type="entry name" value="PG_Glycine_Bridge_Synth"/>
</dbReference>
<dbReference type="InterPro" id="IPR017469">
    <property type="entry name" value="PEP-CTERM_FemAB-rel"/>
</dbReference>
<reference evidence="2" key="1">
    <citation type="journal article" date="2020" name="mSystems">
        <title>Genome- and Community-Level Interaction Insights into Carbon Utilization and Element Cycling Functions of Hydrothermarchaeota in Hydrothermal Sediment.</title>
        <authorList>
            <person name="Zhou Z."/>
            <person name="Liu Y."/>
            <person name="Xu W."/>
            <person name="Pan J."/>
            <person name="Luo Z.H."/>
            <person name="Li M."/>
        </authorList>
    </citation>
    <scope>NUCLEOTIDE SEQUENCE [LARGE SCALE GENOMIC DNA]</scope>
    <source>
        <strain evidence="2">SpSt-339</strain>
    </source>
</reference>
<organism evidence="2">
    <name type="scientific">Schlesneria paludicola</name>
    <dbReference type="NCBI Taxonomy" id="360056"/>
    <lineage>
        <taxon>Bacteria</taxon>
        <taxon>Pseudomonadati</taxon>
        <taxon>Planctomycetota</taxon>
        <taxon>Planctomycetia</taxon>
        <taxon>Planctomycetales</taxon>
        <taxon>Planctomycetaceae</taxon>
        <taxon>Schlesneria</taxon>
    </lineage>
</organism>
<dbReference type="InterPro" id="IPR016181">
    <property type="entry name" value="Acyl_CoA_acyltransferase"/>
</dbReference>
<dbReference type="Gene3D" id="3.40.630.30">
    <property type="match status" value="1"/>
</dbReference>
<comment type="caution">
    <text evidence="2">The sequence shown here is derived from an EMBL/GenBank/DDBJ whole genome shotgun (WGS) entry which is preliminary data.</text>
</comment>
<dbReference type="PANTHER" id="PTHR36174:SF1">
    <property type="entry name" value="LIPID II:GLYCINE GLYCYLTRANSFERASE"/>
    <property type="match status" value="1"/>
</dbReference>
<proteinExistence type="predicted"/>
<dbReference type="AlphaFoldDB" id="A0A7C2P9D0"/>
<evidence type="ECO:0000259" key="1">
    <source>
        <dbReference type="Pfam" id="PF13480"/>
    </source>
</evidence>
<dbReference type="NCBIfam" id="TIGR03019">
    <property type="entry name" value="pepcterm_femAB"/>
    <property type="match status" value="1"/>
</dbReference>
<dbReference type="EMBL" id="DSOK01000135">
    <property type="protein sequence ID" value="HEN14716.1"/>
    <property type="molecule type" value="Genomic_DNA"/>
</dbReference>
<protein>
    <submittedName>
        <fullName evidence="2">FemAB family PEP-CTERM system-associated protein</fullName>
    </submittedName>
</protein>
<dbReference type="PANTHER" id="PTHR36174">
    <property type="entry name" value="LIPID II:GLYCINE GLYCYLTRANSFERASE"/>
    <property type="match status" value="1"/>
</dbReference>
<dbReference type="InterPro" id="IPR038740">
    <property type="entry name" value="BioF2-like_GNAT_dom"/>
</dbReference>
<name>A0A7C2P9D0_9PLAN</name>